<sequence length="268" mass="28996">MRIVSVNAWGGARYDDLAAWLPTAGADVVCLQEVTRTAGLSGWTSFADGERSLPQRANLHDDVRRLLPSHEGLFLASDAGPVTDDAGDRHQQDFGLGTYVSEKLPMIGMASAFVHGGFVDHDEWTISDRPRAVQAVRVVDRTAGRQVCVVQLHGLRDPAGKGDTPARHEQAERLAAFVEAIREPGDLVVVAGDLNLLPDSATFDVLRRIGLHDLVGAADTRTSSYPKPVRHASYLLVSDPEAVAGFRVRTEPEVSDHRILELDLTPAG</sequence>
<reference evidence="2" key="1">
    <citation type="submission" date="2016-10" db="EMBL/GenBank/DDBJ databases">
        <title>Draft Genome Sequence of Nocardioides luteus Strain BAFB, an Alkane-Degrading Bacterium Isolated from JP-7 Polluted Soil.</title>
        <authorList>
            <person name="Brown L."/>
            <person name="Ruiz O.N."/>
            <person name="Gunasekera T."/>
        </authorList>
    </citation>
    <scope>NUCLEOTIDE SEQUENCE [LARGE SCALE GENOMIC DNA]</scope>
    <source>
        <strain evidence="2">BAFB</strain>
    </source>
</reference>
<evidence type="ECO:0000313" key="2">
    <source>
        <dbReference type="EMBL" id="OIJ27538.1"/>
    </source>
</evidence>
<organism evidence="2 3">
    <name type="scientific">Nocardioides luteus</name>
    <dbReference type="NCBI Taxonomy" id="1844"/>
    <lineage>
        <taxon>Bacteria</taxon>
        <taxon>Bacillati</taxon>
        <taxon>Actinomycetota</taxon>
        <taxon>Actinomycetes</taxon>
        <taxon>Propionibacteriales</taxon>
        <taxon>Nocardioidaceae</taxon>
        <taxon>Nocardioides</taxon>
    </lineage>
</organism>
<dbReference type="SUPFAM" id="SSF56219">
    <property type="entry name" value="DNase I-like"/>
    <property type="match status" value="1"/>
</dbReference>
<keyword evidence="2" id="KW-0378">Hydrolase</keyword>
<dbReference type="AlphaFoldDB" id="A0A1J4N7N8"/>
<dbReference type="OrthoDB" id="4446218at2"/>
<dbReference type="STRING" id="1844.UG56_007595"/>
<protein>
    <submittedName>
        <fullName evidence="2">Endonuclease</fullName>
    </submittedName>
</protein>
<dbReference type="Pfam" id="PF03372">
    <property type="entry name" value="Exo_endo_phos"/>
    <property type="match status" value="1"/>
</dbReference>
<dbReference type="InterPro" id="IPR036691">
    <property type="entry name" value="Endo/exonu/phosph_ase_sf"/>
</dbReference>
<keyword evidence="2" id="KW-0540">Nuclease</keyword>
<name>A0A1J4N7N8_9ACTN</name>
<dbReference type="EMBL" id="JZDQ02000008">
    <property type="protein sequence ID" value="OIJ27538.1"/>
    <property type="molecule type" value="Genomic_DNA"/>
</dbReference>
<evidence type="ECO:0000259" key="1">
    <source>
        <dbReference type="Pfam" id="PF03372"/>
    </source>
</evidence>
<dbReference type="RefSeq" id="WP_071326939.1">
    <property type="nucleotide sequence ID" value="NZ_JZDQ02000008.1"/>
</dbReference>
<dbReference type="GO" id="GO:0004519">
    <property type="term" value="F:endonuclease activity"/>
    <property type="evidence" value="ECO:0007669"/>
    <property type="project" value="UniProtKB-KW"/>
</dbReference>
<keyword evidence="2" id="KW-0255">Endonuclease</keyword>
<proteinExistence type="predicted"/>
<evidence type="ECO:0000313" key="3">
    <source>
        <dbReference type="Proteomes" id="UP000033772"/>
    </source>
</evidence>
<dbReference type="Proteomes" id="UP000033772">
    <property type="component" value="Unassembled WGS sequence"/>
</dbReference>
<keyword evidence="3" id="KW-1185">Reference proteome</keyword>
<accession>A0A1J4N7N8</accession>
<dbReference type="Gene3D" id="3.60.10.10">
    <property type="entry name" value="Endonuclease/exonuclease/phosphatase"/>
    <property type="match status" value="1"/>
</dbReference>
<feature type="domain" description="Endonuclease/exonuclease/phosphatase" evidence="1">
    <location>
        <begin position="5"/>
        <end position="257"/>
    </location>
</feature>
<comment type="caution">
    <text evidence="2">The sequence shown here is derived from an EMBL/GenBank/DDBJ whole genome shotgun (WGS) entry which is preliminary data.</text>
</comment>
<gene>
    <name evidence="2" type="ORF">UG56_007595</name>
</gene>
<dbReference type="InterPro" id="IPR005135">
    <property type="entry name" value="Endo/exonuclease/phosphatase"/>
</dbReference>